<gene>
    <name evidence="2" type="primary">Necator_chrIV.g15630</name>
    <name evidence="2" type="ORF">RB195_002335</name>
</gene>
<evidence type="ECO:0000313" key="3">
    <source>
        <dbReference type="Proteomes" id="UP001303046"/>
    </source>
</evidence>
<dbReference type="Proteomes" id="UP001303046">
    <property type="component" value="Unassembled WGS sequence"/>
</dbReference>
<evidence type="ECO:0000256" key="1">
    <source>
        <dbReference type="SAM" id="MobiDB-lite"/>
    </source>
</evidence>
<name>A0ABR1DLG7_NECAM</name>
<sequence length="135" mass="14528">MASTSIGYRTAAAAVAAPGLIHTRSHTHSRNEAEIGRDEPGRSNGTSTRRTTSHYPHAPRRRTCKILQLDALVPSSAFSIRISSNAFAFLARLSTHCHAHHPSAPPSFPLLFLAASTSSLLPSSARDALEFVQFP</sequence>
<dbReference type="EMBL" id="JAVFWL010000004">
    <property type="protein sequence ID" value="KAK6750296.1"/>
    <property type="molecule type" value="Genomic_DNA"/>
</dbReference>
<comment type="caution">
    <text evidence="2">The sequence shown here is derived from an EMBL/GenBank/DDBJ whole genome shotgun (WGS) entry which is preliminary data.</text>
</comment>
<feature type="region of interest" description="Disordered" evidence="1">
    <location>
        <begin position="19"/>
        <end position="59"/>
    </location>
</feature>
<feature type="compositionally biased region" description="Basic and acidic residues" evidence="1">
    <location>
        <begin position="29"/>
        <end position="41"/>
    </location>
</feature>
<reference evidence="2 3" key="1">
    <citation type="submission" date="2023-08" db="EMBL/GenBank/DDBJ databases">
        <title>A Necator americanus chromosomal reference genome.</title>
        <authorList>
            <person name="Ilik V."/>
            <person name="Petrzelkova K.J."/>
            <person name="Pardy F."/>
            <person name="Fuh T."/>
            <person name="Niatou-Singa F.S."/>
            <person name="Gouil Q."/>
            <person name="Baker L."/>
            <person name="Ritchie M.E."/>
            <person name="Jex A.R."/>
            <person name="Gazzola D."/>
            <person name="Li H."/>
            <person name="Toshio Fujiwara R."/>
            <person name="Zhan B."/>
            <person name="Aroian R.V."/>
            <person name="Pafco B."/>
            <person name="Schwarz E.M."/>
        </authorList>
    </citation>
    <scope>NUCLEOTIDE SEQUENCE [LARGE SCALE GENOMIC DNA]</scope>
    <source>
        <strain evidence="2 3">Aroian</strain>
        <tissue evidence="2">Whole animal</tissue>
    </source>
</reference>
<keyword evidence="3" id="KW-1185">Reference proteome</keyword>
<accession>A0ABR1DLG7</accession>
<protein>
    <submittedName>
        <fullName evidence="2">Uncharacterized protein</fullName>
    </submittedName>
</protein>
<organism evidence="2 3">
    <name type="scientific">Necator americanus</name>
    <name type="common">Human hookworm</name>
    <dbReference type="NCBI Taxonomy" id="51031"/>
    <lineage>
        <taxon>Eukaryota</taxon>
        <taxon>Metazoa</taxon>
        <taxon>Ecdysozoa</taxon>
        <taxon>Nematoda</taxon>
        <taxon>Chromadorea</taxon>
        <taxon>Rhabditida</taxon>
        <taxon>Rhabditina</taxon>
        <taxon>Rhabditomorpha</taxon>
        <taxon>Strongyloidea</taxon>
        <taxon>Ancylostomatidae</taxon>
        <taxon>Bunostominae</taxon>
        <taxon>Necator</taxon>
    </lineage>
</organism>
<proteinExistence type="predicted"/>
<evidence type="ECO:0000313" key="2">
    <source>
        <dbReference type="EMBL" id="KAK6750296.1"/>
    </source>
</evidence>